<sequence>MLDPAPHLKAAFATDSRNWVDADLAWSRHLMVYDVTLGGSDLLHARDYRTGDAADQLAAKLRVLGGCGVLFSTGLSDQTALTLSQAGIFPVVLEQRRPISAVLSRLQTLMRRDPPLWMCRVLRYGAPLHDPL</sequence>
<keyword evidence="1" id="KW-0535">Nitrogen fixation</keyword>
<dbReference type="RefSeq" id="WP_163675356.1">
    <property type="nucleotide sequence ID" value="NZ_JAAIYP010000026.1"/>
</dbReference>
<proteinExistence type="predicted"/>
<evidence type="ECO:0000259" key="2">
    <source>
        <dbReference type="Pfam" id="PF02579"/>
    </source>
</evidence>
<dbReference type="SUPFAM" id="SSF53146">
    <property type="entry name" value="Nitrogenase accessory factor-like"/>
    <property type="match status" value="1"/>
</dbReference>
<dbReference type="AlphaFoldDB" id="A0A7C9QTY3"/>
<name>A0A7C9QTY3_9PROT</name>
<organism evidence="3 4">
    <name type="scientific">Magnetospirillum aberrantis SpK</name>
    <dbReference type="NCBI Taxonomy" id="908842"/>
    <lineage>
        <taxon>Bacteria</taxon>
        <taxon>Pseudomonadati</taxon>
        <taxon>Pseudomonadota</taxon>
        <taxon>Alphaproteobacteria</taxon>
        <taxon>Rhodospirillales</taxon>
        <taxon>Rhodospirillaceae</taxon>
        <taxon>Magnetospirillum</taxon>
    </lineage>
</organism>
<dbReference type="InterPro" id="IPR036105">
    <property type="entry name" value="DiNase_FeMo-co_biosyn_sf"/>
</dbReference>
<dbReference type="EMBL" id="JAAIYP010000026">
    <property type="protein sequence ID" value="NFV79276.1"/>
    <property type="molecule type" value="Genomic_DNA"/>
</dbReference>
<feature type="domain" description="Dinitrogenase iron-molybdenum cofactor biosynthesis" evidence="2">
    <location>
        <begin position="20"/>
        <end position="107"/>
    </location>
</feature>
<evidence type="ECO:0000256" key="1">
    <source>
        <dbReference type="ARBA" id="ARBA00023231"/>
    </source>
</evidence>
<dbReference type="Pfam" id="PF02579">
    <property type="entry name" value="Nitro_FeMo-Co"/>
    <property type="match status" value="1"/>
</dbReference>
<evidence type="ECO:0000313" key="4">
    <source>
        <dbReference type="Proteomes" id="UP000480684"/>
    </source>
</evidence>
<accession>A0A7C9QTY3</accession>
<dbReference type="Gene3D" id="3.30.420.130">
    <property type="entry name" value="Dinitrogenase iron-molybdenum cofactor biosynthesis domain"/>
    <property type="match status" value="1"/>
</dbReference>
<reference evidence="3 4" key="1">
    <citation type="submission" date="2020-02" db="EMBL/GenBank/DDBJ databases">
        <authorList>
            <person name="Dziuba M."/>
            <person name="Kuznetsov B."/>
            <person name="Mardanov A."/>
            <person name="Ravin N."/>
            <person name="Grouzdev D."/>
        </authorList>
    </citation>
    <scope>NUCLEOTIDE SEQUENCE [LARGE SCALE GENOMIC DNA]</scope>
    <source>
        <strain evidence="3 4">SpK</strain>
    </source>
</reference>
<keyword evidence="4" id="KW-1185">Reference proteome</keyword>
<gene>
    <name evidence="3" type="ORF">G4223_04030</name>
</gene>
<evidence type="ECO:0000313" key="3">
    <source>
        <dbReference type="EMBL" id="NFV79276.1"/>
    </source>
</evidence>
<comment type="caution">
    <text evidence="3">The sequence shown here is derived from an EMBL/GenBank/DDBJ whole genome shotgun (WGS) entry which is preliminary data.</text>
</comment>
<dbReference type="InterPro" id="IPR003731">
    <property type="entry name" value="Di-Nase_FeMo-co_biosynth"/>
</dbReference>
<protein>
    <recommendedName>
        <fullName evidence="2">Dinitrogenase iron-molybdenum cofactor biosynthesis domain-containing protein</fullName>
    </recommendedName>
</protein>
<dbReference type="Proteomes" id="UP000480684">
    <property type="component" value="Unassembled WGS sequence"/>
</dbReference>